<dbReference type="SUPFAM" id="SSF51905">
    <property type="entry name" value="FAD/NAD(P)-binding domain"/>
    <property type="match status" value="1"/>
</dbReference>
<proteinExistence type="predicted"/>
<comment type="caution">
    <text evidence="6">The sequence shown here is derived from an EMBL/GenBank/DDBJ whole genome shotgun (WGS) entry which is preliminary data.</text>
</comment>
<dbReference type="InterPro" id="IPR050446">
    <property type="entry name" value="FAD-oxidoreductase/Apoptosis"/>
</dbReference>
<evidence type="ECO:0000256" key="1">
    <source>
        <dbReference type="ARBA" id="ARBA00001974"/>
    </source>
</evidence>
<keyword evidence="3" id="KW-0274">FAD</keyword>
<keyword evidence="4" id="KW-0560">Oxidoreductase</keyword>
<dbReference type="InterPro" id="IPR023753">
    <property type="entry name" value="FAD/NAD-binding_dom"/>
</dbReference>
<evidence type="ECO:0000259" key="5">
    <source>
        <dbReference type="Pfam" id="PF07992"/>
    </source>
</evidence>
<dbReference type="Pfam" id="PF07992">
    <property type="entry name" value="Pyr_redox_2"/>
    <property type="match status" value="1"/>
</dbReference>
<dbReference type="PRINTS" id="PR00368">
    <property type="entry name" value="FADPNR"/>
</dbReference>
<dbReference type="InterPro" id="IPR036188">
    <property type="entry name" value="FAD/NAD-bd_sf"/>
</dbReference>
<keyword evidence="7" id="KW-1185">Reference proteome</keyword>
<dbReference type="PANTHER" id="PTHR43557:SF2">
    <property type="entry name" value="RIESKE DOMAIN-CONTAINING PROTEIN-RELATED"/>
    <property type="match status" value="1"/>
</dbReference>
<gene>
    <name evidence="6" type="ORF">ACFQ1S_33455</name>
</gene>
<feature type="non-terminal residue" evidence="6">
    <location>
        <position position="120"/>
    </location>
</feature>
<dbReference type="Proteomes" id="UP001597045">
    <property type="component" value="Unassembled WGS sequence"/>
</dbReference>
<dbReference type="Gene3D" id="3.50.50.60">
    <property type="entry name" value="FAD/NAD(P)-binding domain"/>
    <property type="match status" value="1"/>
</dbReference>
<reference evidence="7" key="1">
    <citation type="journal article" date="2019" name="Int. J. Syst. Evol. Microbiol.">
        <title>The Global Catalogue of Microorganisms (GCM) 10K type strain sequencing project: providing services to taxonomists for standard genome sequencing and annotation.</title>
        <authorList>
            <consortium name="The Broad Institute Genomics Platform"/>
            <consortium name="The Broad Institute Genome Sequencing Center for Infectious Disease"/>
            <person name="Wu L."/>
            <person name="Ma J."/>
        </authorList>
    </citation>
    <scope>NUCLEOTIDE SEQUENCE [LARGE SCALE GENOMIC DNA]</scope>
    <source>
        <strain evidence="7">JCM 31486</strain>
    </source>
</reference>
<accession>A0ABW3MHN5</accession>
<dbReference type="PANTHER" id="PTHR43557">
    <property type="entry name" value="APOPTOSIS-INDUCING FACTOR 1"/>
    <property type="match status" value="1"/>
</dbReference>
<evidence type="ECO:0000256" key="2">
    <source>
        <dbReference type="ARBA" id="ARBA00022630"/>
    </source>
</evidence>
<sequence length="120" mass="13025">MTTFVIVGGGLAGAKSAEALRDQGFDGEIVLVTDEPNRPYERPPLSKDYLQGKTERDSVFVHPETWYAENNVDLRLSTAATAIDRAAHEVRLADGTSVHYDKLLLATGSSPRRIPGAEDA</sequence>
<evidence type="ECO:0000313" key="7">
    <source>
        <dbReference type="Proteomes" id="UP001597045"/>
    </source>
</evidence>
<feature type="domain" description="FAD/NAD(P)-binding" evidence="5">
    <location>
        <begin position="4"/>
        <end position="117"/>
    </location>
</feature>
<keyword evidence="2" id="KW-0285">Flavoprotein</keyword>
<comment type="cofactor">
    <cofactor evidence="1">
        <name>FAD</name>
        <dbReference type="ChEBI" id="CHEBI:57692"/>
    </cofactor>
</comment>
<evidence type="ECO:0000256" key="3">
    <source>
        <dbReference type="ARBA" id="ARBA00022827"/>
    </source>
</evidence>
<dbReference type="EMBL" id="JBHTIS010002598">
    <property type="protein sequence ID" value="MFD1050085.1"/>
    <property type="molecule type" value="Genomic_DNA"/>
</dbReference>
<evidence type="ECO:0000313" key="6">
    <source>
        <dbReference type="EMBL" id="MFD1050085.1"/>
    </source>
</evidence>
<protein>
    <submittedName>
        <fullName evidence="6">FAD-dependent oxidoreductase</fullName>
    </submittedName>
</protein>
<organism evidence="6 7">
    <name type="scientific">Kibdelosporangium lantanae</name>
    <dbReference type="NCBI Taxonomy" id="1497396"/>
    <lineage>
        <taxon>Bacteria</taxon>
        <taxon>Bacillati</taxon>
        <taxon>Actinomycetota</taxon>
        <taxon>Actinomycetes</taxon>
        <taxon>Pseudonocardiales</taxon>
        <taxon>Pseudonocardiaceae</taxon>
        <taxon>Kibdelosporangium</taxon>
    </lineage>
</organism>
<name>A0ABW3MHN5_9PSEU</name>
<evidence type="ECO:0000256" key="4">
    <source>
        <dbReference type="ARBA" id="ARBA00023002"/>
    </source>
</evidence>